<name>A0AAE3SE00_9BACT</name>
<dbReference type="PANTHER" id="PTHR10353:SF36">
    <property type="entry name" value="LP05116P"/>
    <property type="match status" value="1"/>
</dbReference>
<evidence type="ECO:0000256" key="3">
    <source>
        <dbReference type="ARBA" id="ARBA00023295"/>
    </source>
</evidence>
<dbReference type="EMBL" id="JAPDPJ010000003">
    <property type="protein sequence ID" value="MCW3785462.1"/>
    <property type="molecule type" value="Genomic_DNA"/>
</dbReference>
<dbReference type="RefSeq" id="WP_301189034.1">
    <property type="nucleotide sequence ID" value="NZ_JAPDPJ010000003.1"/>
</dbReference>
<keyword evidence="3" id="KW-0326">Glycosidase</keyword>
<comment type="similarity">
    <text evidence="1 4">Belongs to the glycosyl hydrolase 1 family.</text>
</comment>
<dbReference type="GO" id="GO:0008422">
    <property type="term" value="F:beta-glucosidase activity"/>
    <property type="evidence" value="ECO:0007669"/>
    <property type="project" value="TreeGrafter"/>
</dbReference>
<evidence type="ECO:0000256" key="2">
    <source>
        <dbReference type="ARBA" id="ARBA00022801"/>
    </source>
</evidence>
<sequence length="443" mass="50864">MLKKKQFGSNFIWGTAMSAFQNEGWATADGKGESIWDKFTSGSKLIKNQDQIGNASNFYKDYNQDISLAASLNFNVFRFSISWSRIFPEGIGQINKKGVDFYHQVIDSCLNNGLTPWITLYHWDLPQKLEDRGGWTNRAIIDWFSNYVDFCTKEFGSKVKHWIVINEPMSFTGLGYYNAYHAPAKSGLNNFLKAAHHVTLCNAIGGRITRENVSDAQIGMALSCSNVKAVDKRSINKRAASRVEALLNRFFIEPALGLGYPSDHIPGLSLILKYFEEGDEELIKFDFDFIGLQYYFRVVTKFSLFPPVLFATEIPPKDRTKNLNAMNLEVHPKGLSKVLNFYNQYHGIKKIILTESGVCYPDQIINGEVNDTKRLRYHQKILKEILKAKKKGIPVDGYLIWTLVDNFEWREGFSPRFGLVHNNFNTQERIIKQSGYWFQEFLK</sequence>
<gene>
    <name evidence="5" type="ORF">OM075_03230</name>
</gene>
<dbReference type="GO" id="GO:0016052">
    <property type="term" value="P:carbohydrate catabolic process"/>
    <property type="evidence" value="ECO:0007669"/>
    <property type="project" value="TreeGrafter"/>
</dbReference>
<evidence type="ECO:0000313" key="5">
    <source>
        <dbReference type="EMBL" id="MCW3785462.1"/>
    </source>
</evidence>
<dbReference type="PRINTS" id="PR00131">
    <property type="entry name" value="GLHYDRLASE1"/>
</dbReference>
<dbReference type="InterPro" id="IPR017853">
    <property type="entry name" value="GH"/>
</dbReference>
<keyword evidence="6" id="KW-1185">Reference proteome</keyword>
<dbReference type="Gene3D" id="3.20.20.80">
    <property type="entry name" value="Glycosidases"/>
    <property type="match status" value="1"/>
</dbReference>
<dbReference type="Proteomes" id="UP001209229">
    <property type="component" value="Unassembled WGS sequence"/>
</dbReference>
<dbReference type="AlphaFoldDB" id="A0AAE3SE00"/>
<dbReference type="PANTHER" id="PTHR10353">
    <property type="entry name" value="GLYCOSYL HYDROLASE"/>
    <property type="match status" value="1"/>
</dbReference>
<evidence type="ECO:0000313" key="6">
    <source>
        <dbReference type="Proteomes" id="UP001209229"/>
    </source>
</evidence>
<dbReference type="InterPro" id="IPR001360">
    <property type="entry name" value="Glyco_hydro_1"/>
</dbReference>
<evidence type="ECO:0000256" key="1">
    <source>
        <dbReference type="ARBA" id="ARBA00010838"/>
    </source>
</evidence>
<comment type="caution">
    <text evidence="5">The sequence shown here is derived from an EMBL/GenBank/DDBJ whole genome shotgun (WGS) entry which is preliminary data.</text>
</comment>
<dbReference type="GO" id="GO:0005829">
    <property type="term" value="C:cytosol"/>
    <property type="evidence" value="ECO:0007669"/>
    <property type="project" value="TreeGrafter"/>
</dbReference>
<keyword evidence="2" id="KW-0378">Hydrolase</keyword>
<dbReference type="FunFam" id="3.20.20.80:FF:000004">
    <property type="entry name" value="Beta-glucosidase 6-phospho-beta-glucosidase"/>
    <property type="match status" value="1"/>
</dbReference>
<protein>
    <submittedName>
        <fullName evidence="5">Family 1 glycosylhydrolase</fullName>
    </submittedName>
</protein>
<dbReference type="SUPFAM" id="SSF51445">
    <property type="entry name" value="(Trans)glycosidases"/>
    <property type="match status" value="1"/>
</dbReference>
<organism evidence="5 6">
    <name type="scientific">Plebeiibacterium sediminum</name>
    <dbReference type="NCBI Taxonomy" id="2992112"/>
    <lineage>
        <taxon>Bacteria</taxon>
        <taxon>Pseudomonadati</taxon>
        <taxon>Bacteroidota</taxon>
        <taxon>Bacteroidia</taxon>
        <taxon>Marinilabiliales</taxon>
        <taxon>Marinilabiliaceae</taxon>
        <taxon>Plebeiibacterium</taxon>
    </lineage>
</organism>
<reference evidence="5" key="1">
    <citation type="submission" date="2022-10" db="EMBL/GenBank/DDBJ databases">
        <authorList>
            <person name="Yu W.X."/>
        </authorList>
    </citation>
    <scope>NUCLEOTIDE SEQUENCE</scope>
    <source>
        <strain evidence="5">AAT</strain>
    </source>
</reference>
<dbReference type="Pfam" id="PF00232">
    <property type="entry name" value="Glyco_hydro_1"/>
    <property type="match status" value="1"/>
</dbReference>
<accession>A0AAE3SE00</accession>
<evidence type="ECO:0000256" key="4">
    <source>
        <dbReference type="RuleBase" id="RU003690"/>
    </source>
</evidence>
<proteinExistence type="inferred from homology"/>